<reference evidence="2 3" key="1">
    <citation type="submission" date="2019-11" db="EMBL/GenBank/DDBJ databases">
        <title>Novel species isolated from a subtropical stream in China.</title>
        <authorList>
            <person name="Lu H."/>
        </authorList>
    </citation>
    <scope>NUCLEOTIDE SEQUENCE [LARGE SCALE GENOMIC DNA]</scope>
    <source>
        <strain evidence="2 3">FT80W</strain>
    </source>
</reference>
<evidence type="ECO:0000313" key="2">
    <source>
        <dbReference type="EMBL" id="MRW89112.1"/>
    </source>
</evidence>
<sequence length="266" mass="30404">MAENIKHFEDINEFWNTYLAIGAGHNGPPLLFRGVSNVAHELIPALGRPKEHMIDQSIDMIEMKMMSEFKRLSMPVLDIKPETDWEWLFLAQHYGLPTRLLDWSTNPLVALYFAVEHHDDKDGVVNYLSHLIADDYAEFDPYTADIRKGTKGILQIIALQPSQGVVVFVRPQYKDVRYLNQRSIFSCPANPVEPLAIEGMEKLVIRGEWKHELRKRLRALGVSASFIYPGISGVAQEVKTFEHHRYAQGRAKTITAMLELPPLNQL</sequence>
<dbReference type="InterPro" id="IPR014966">
    <property type="entry name" value="FRG-dom"/>
</dbReference>
<dbReference type="EMBL" id="WKJK01000002">
    <property type="protein sequence ID" value="MRW89112.1"/>
    <property type="molecule type" value="Genomic_DNA"/>
</dbReference>
<dbReference type="Proteomes" id="UP000433309">
    <property type="component" value="Unassembled WGS sequence"/>
</dbReference>
<comment type="caution">
    <text evidence="2">The sequence shown here is derived from an EMBL/GenBank/DDBJ whole genome shotgun (WGS) entry which is preliminary data.</text>
</comment>
<evidence type="ECO:0000259" key="1">
    <source>
        <dbReference type="SMART" id="SM00901"/>
    </source>
</evidence>
<dbReference type="RefSeq" id="WP_154373316.1">
    <property type="nucleotide sequence ID" value="NZ_WKJK01000002.1"/>
</dbReference>
<gene>
    <name evidence="2" type="ORF">GJ699_03855</name>
</gene>
<accession>A0A6I2KUG9</accession>
<name>A0A6I2KUG9_9BURK</name>
<proteinExistence type="predicted"/>
<dbReference type="Pfam" id="PF08867">
    <property type="entry name" value="FRG"/>
    <property type="match status" value="1"/>
</dbReference>
<dbReference type="SMART" id="SM00901">
    <property type="entry name" value="FRG"/>
    <property type="match status" value="1"/>
</dbReference>
<protein>
    <submittedName>
        <fullName evidence="2">FRG domain-containing protein</fullName>
    </submittedName>
</protein>
<keyword evidence="3" id="KW-1185">Reference proteome</keyword>
<organism evidence="2 3">
    <name type="scientific">Duganella guangzhouensis</name>
    <dbReference type="NCBI Taxonomy" id="2666084"/>
    <lineage>
        <taxon>Bacteria</taxon>
        <taxon>Pseudomonadati</taxon>
        <taxon>Pseudomonadota</taxon>
        <taxon>Betaproteobacteria</taxon>
        <taxon>Burkholderiales</taxon>
        <taxon>Oxalobacteraceae</taxon>
        <taxon>Telluria group</taxon>
        <taxon>Duganella</taxon>
    </lineage>
</organism>
<feature type="domain" description="FRG" evidence="1">
    <location>
        <begin position="26"/>
        <end position="126"/>
    </location>
</feature>
<evidence type="ECO:0000313" key="3">
    <source>
        <dbReference type="Proteomes" id="UP000433309"/>
    </source>
</evidence>
<dbReference type="AlphaFoldDB" id="A0A6I2KUG9"/>